<dbReference type="RefSeq" id="WP_272435501.1">
    <property type="nucleotide sequence ID" value="NZ_JAMQKB010000002.1"/>
</dbReference>
<protein>
    <submittedName>
        <fullName evidence="2">YkyA family protein</fullName>
    </submittedName>
</protein>
<dbReference type="PROSITE" id="PS51257">
    <property type="entry name" value="PROKAR_LIPOPROTEIN"/>
    <property type="match status" value="1"/>
</dbReference>
<dbReference type="Proteomes" id="UP001145050">
    <property type="component" value="Unassembled WGS sequence"/>
</dbReference>
<dbReference type="InterPro" id="IPR019454">
    <property type="entry name" value="Lipoprot_YkyA-like"/>
</dbReference>
<evidence type="ECO:0000313" key="3">
    <source>
        <dbReference type="Proteomes" id="UP001145050"/>
    </source>
</evidence>
<reference evidence="2" key="1">
    <citation type="submission" date="2022-06" db="EMBL/GenBank/DDBJ databases">
        <title>Aquibacillus sp. a new bacterium isolated from soil saline samples.</title>
        <authorList>
            <person name="Galisteo C."/>
            <person name="De La Haba R."/>
            <person name="Sanchez-Porro C."/>
            <person name="Ventosa A."/>
        </authorList>
    </citation>
    <scope>NUCLEOTIDE SEQUENCE</scope>
    <source>
        <strain evidence="2">3ASR75-11</strain>
    </source>
</reference>
<dbReference type="Gene3D" id="1.20.120.570">
    <property type="entry name" value="YkyA-like"/>
    <property type="match status" value="1"/>
</dbReference>
<feature type="signal peptide" evidence="1">
    <location>
        <begin position="1"/>
        <end position="20"/>
    </location>
</feature>
<gene>
    <name evidence="2" type="ORF">NC797_04415</name>
</gene>
<sequence>MLFKKLFTIIFFVLLLSACNDTSTAEKMYNHLEETVALEKDFQEQQEPLVQLEEQEKELYTQIISLGIEELERVKKLSKKALNSIDNREDRMKIEKESIIAAQKEFEKIEPLIEELESEKAKEEANTLYKIMSERYEAYFKLNKAYIDSLSLDRTLYELLQKEDLTEKELSEQIDKINKSYGNVISANQTFNEKTKAYNKLKEEFYQLVELDVQYKGESGDVNQKD</sequence>
<evidence type="ECO:0000256" key="1">
    <source>
        <dbReference type="SAM" id="SignalP"/>
    </source>
</evidence>
<dbReference type="EMBL" id="JAMQKB010000002">
    <property type="protein sequence ID" value="MDC3423751.1"/>
    <property type="molecule type" value="Genomic_DNA"/>
</dbReference>
<evidence type="ECO:0000313" key="2">
    <source>
        <dbReference type="EMBL" id="MDC3423751.1"/>
    </source>
</evidence>
<dbReference type="InterPro" id="IPR036785">
    <property type="entry name" value="YkyA-like_sf"/>
</dbReference>
<accession>A0A9X3WTS2</accession>
<keyword evidence="1" id="KW-0732">Signal</keyword>
<dbReference type="AlphaFoldDB" id="A0A9X3WTS2"/>
<dbReference type="SUPFAM" id="SSF140423">
    <property type="entry name" value="MW0975(SA0943)-like"/>
    <property type="match status" value="1"/>
</dbReference>
<comment type="caution">
    <text evidence="2">The sequence shown here is derived from an EMBL/GenBank/DDBJ whole genome shotgun (WGS) entry which is preliminary data.</text>
</comment>
<proteinExistence type="predicted"/>
<feature type="chain" id="PRO_5040796186" evidence="1">
    <location>
        <begin position="21"/>
        <end position="226"/>
    </location>
</feature>
<dbReference type="Pfam" id="PF10368">
    <property type="entry name" value="YkyA"/>
    <property type="match status" value="1"/>
</dbReference>
<organism evidence="2 3">
    <name type="scientific">Terrihalobacillus insolitus</name>
    <dbReference type="NCBI Taxonomy" id="2950438"/>
    <lineage>
        <taxon>Bacteria</taxon>
        <taxon>Bacillati</taxon>
        <taxon>Bacillota</taxon>
        <taxon>Bacilli</taxon>
        <taxon>Bacillales</taxon>
        <taxon>Bacillaceae</taxon>
        <taxon>Terrihalobacillus</taxon>
    </lineage>
</organism>
<keyword evidence="3" id="KW-1185">Reference proteome</keyword>
<name>A0A9X3WTS2_9BACI</name>